<feature type="compositionally biased region" description="Polar residues" evidence="1">
    <location>
        <begin position="2753"/>
        <end position="2762"/>
    </location>
</feature>
<feature type="compositionally biased region" description="Low complexity" evidence="1">
    <location>
        <begin position="14"/>
        <end position="27"/>
    </location>
</feature>
<feature type="region of interest" description="Disordered" evidence="1">
    <location>
        <begin position="146"/>
        <end position="168"/>
    </location>
</feature>
<feature type="compositionally biased region" description="Acidic residues" evidence="1">
    <location>
        <begin position="2214"/>
        <end position="2229"/>
    </location>
</feature>
<dbReference type="CDD" id="cd21085">
    <property type="entry name" value="WH_NTD_PHF10"/>
    <property type="match status" value="1"/>
</dbReference>
<accession>A0A6J2XHM4</accession>
<feature type="region of interest" description="Disordered" evidence="1">
    <location>
        <begin position="2737"/>
        <end position="2762"/>
    </location>
</feature>
<evidence type="ECO:0000313" key="2">
    <source>
        <dbReference type="Proteomes" id="UP000504635"/>
    </source>
</evidence>
<dbReference type="Proteomes" id="UP000504635">
    <property type="component" value="Unplaced"/>
</dbReference>
<feature type="compositionally biased region" description="Polar residues" evidence="1">
    <location>
        <begin position="1157"/>
        <end position="1166"/>
    </location>
</feature>
<feature type="region of interest" description="Disordered" evidence="1">
    <location>
        <begin position="394"/>
        <end position="629"/>
    </location>
</feature>
<feature type="compositionally biased region" description="Polar residues" evidence="1">
    <location>
        <begin position="1560"/>
        <end position="1569"/>
    </location>
</feature>
<proteinExistence type="predicted"/>
<feature type="compositionally biased region" description="Basic and acidic residues" evidence="1">
    <location>
        <begin position="1"/>
        <end position="13"/>
    </location>
</feature>
<name>A0A6J2XHM4_SITOR</name>
<feature type="compositionally biased region" description="Basic and acidic residues" evidence="1">
    <location>
        <begin position="798"/>
        <end position="810"/>
    </location>
</feature>
<feature type="region of interest" description="Disordered" evidence="1">
    <location>
        <begin position="1537"/>
        <end position="2076"/>
    </location>
</feature>
<feature type="compositionally biased region" description="Acidic residues" evidence="1">
    <location>
        <begin position="494"/>
        <end position="503"/>
    </location>
</feature>
<feature type="region of interest" description="Disordered" evidence="1">
    <location>
        <begin position="1350"/>
        <end position="1466"/>
    </location>
</feature>
<feature type="compositionally biased region" description="Basic and acidic residues" evidence="1">
    <location>
        <begin position="1766"/>
        <end position="1780"/>
    </location>
</feature>
<dbReference type="RefSeq" id="XP_030750772.1">
    <property type="nucleotide sequence ID" value="XM_030894912.1"/>
</dbReference>
<feature type="compositionally biased region" description="Basic and acidic residues" evidence="1">
    <location>
        <begin position="1821"/>
        <end position="1839"/>
    </location>
</feature>
<feature type="compositionally biased region" description="Basic and acidic residues" evidence="1">
    <location>
        <begin position="1013"/>
        <end position="1040"/>
    </location>
</feature>
<feature type="compositionally biased region" description="Low complexity" evidence="1">
    <location>
        <begin position="2709"/>
        <end position="2719"/>
    </location>
</feature>
<feature type="compositionally biased region" description="Polar residues" evidence="1">
    <location>
        <begin position="788"/>
        <end position="797"/>
    </location>
</feature>
<feature type="compositionally biased region" description="Basic and acidic residues" evidence="1">
    <location>
        <begin position="431"/>
        <end position="457"/>
    </location>
</feature>
<feature type="region of interest" description="Disordered" evidence="1">
    <location>
        <begin position="2259"/>
        <end position="2326"/>
    </location>
</feature>
<feature type="compositionally biased region" description="Basic and acidic residues" evidence="1">
    <location>
        <begin position="504"/>
        <end position="548"/>
    </location>
</feature>
<feature type="compositionally biased region" description="Low complexity" evidence="1">
    <location>
        <begin position="36"/>
        <end position="49"/>
    </location>
</feature>
<evidence type="ECO:0000313" key="3">
    <source>
        <dbReference type="RefSeq" id="XP_030750772.1"/>
    </source>
</evidence>
<feature type="compositionally biased region" description="Basic and acidic residues" evidence="1">
    <location>
        <begin position="1795"/>
        <end position="1810"/>
    </location>
</feature>
<feature type="compositionally biased region" description="Basic and acidic residues" evidence="1">
    <location>
        <begin position="2230"/>
        <end position="2241"/>
    </location>
</feature>
<feature type="region of interest" description="Disordered" evidence="1">
    <location>
        <begin position="2423"/>
        <end position="2465"/>
    </location>
</feature>
<feature type="compositionally biased region" description="Polar residues" evidence="1">
    <location>
        <begin position="754"/>
        <end position="763"/>
    </location>
</feature>
<evidence type="ECO:0000256" key="1">
    <source>
        <dbReference type="SAM" id="MobiDB-lite"/>
    </source>
</evidence>
<feature type="compositionally biased region" description="Basic and acidic residues" evidence="1">
    <location>
        <begin position="764"/>
        <end position="776"/>
    </location>
</feature>
<feature type="compositionally biased region" description="Polar residues" evidence="1">
    <location>
        <begin position="549"/>
        <end position="566"/>
    </location>
</feature>
<dbReference type="GeneID" id="115878406"/>
<reference evidence="3" key="1">
    <citation type="submission" date="2025-08" db="UniProtKB">
        <authorList>
            <consortium name="RefSeq"/>
        </authorList>
    </citation>
    <scope>IDENTIFICATION</scope>
    <source>
        <tissue evidence="3">Gonads</tissue>
    </source>
</reference>
<keyword evidence="2" id="KW-1185">Reference proteome</keyword>
<feature type="compositionally biased region" description="Polar residues" evidence="1">
    <location>
        <begin position="578"/>
        <end position="589"/>
    </location>
</feature>
<feature type="region of interest" description="Disordered" evidence="1">
    <location>
        <begin position="1"/>
        <end position="90"/>
    </location>
</feature>
<feature type="compositionally biased region" description="Polar residues" evidence="1">
    <location>
        <begin position="708"/>
        <end position="728"/>
    </location>
</feature>
<feature type="compositionally biased region" description="Polar residues" evidence="1">
    <location>
        <begin position="1377"/>
        <end position="1404"/>
    </location>
</feature>
<feature type="region of interest" description="Disordered" evidence="1">
    <location>
        <begin position="2165"/>
        <end position="2241"/>
    </location>
</feature>
<feature type="compositionally biased region" description="Low complexity" evidence="1">
    <location>
        <begin position="1941"/>
        <end position="1966"/>
    </location>
</feature>
<feature type="compositionally biased region" description="Polar residues" evidence="1">
    <location>
        <begin position="50"/>
        <end position="68"/>
    </location>
</feature>
<feature type="compositionally biased region" description="Low complexity" evidence="1">
    <location>
        <begin position="2428"/>
        <end position="2439"/>
    </location>
</feature>
<feature type="region of interest" description="Disordered" evidence="1">
    <location>
        <begin position="683"/>
        <end position="845"/>
    </location>
</feature>
<feature type="compositionally biased region" description="Basic and acidic residues" evidence="1">
    <location>
        <begin position="596"/>
        <end position="613"/>
    </location>
</feature>
<feature type="compositionally biased region" description="Basic and acidic residues" evidence="1">
    <location>
        <begin position="1406"/>
        <end position="1432"/>
    </location>
</feature>
<feature type="compositionally biased region" description="Low complexity" evidence="1">
    <location>
        <begin position="817"/>
        <end position="830"/>
    </location>
</feature>
<feature type="compositionally biased region" description="Basic and acidic residues" evidence="1">
    <location>
        <begin position="2259"/>
        <end position="2292"/>
    </location>
</feature>
<feature type="region of interest" description="Disordered" evidence="1">
    <location>
        <begin position="2104"/>
        <end position="2130"/>
    </location>
</feature>
<feature type="region of interest" description="Disordered" evidence="1">
    <location>
        <begin position="2694"/>
        <end position="2725"/>
    </location>
</feature>
<feature type="compositionally biased region" description="Low complexity" evidence="1">
    <location>
        <begin position="2005"/>
        <end position="2024"/>
    </location>
</feature>
<feature type="compositionally biased region" description="Basic and acidic residues" evidence="1">
    <location>
        <begin position="2057"/>
        <end position="2068"/>
    </location>
</feature>
<feature type="region of interest" description="Disordered" evidence="1">
    <location>
        <begin position="1118"/>
        <end position="1185"/>
    </location>
</feature>
<organism evidence="2 3">
    <name type="scientific">Sitophilus oryzae</name>
    <name type="common">Rice weevil</name>
    <name type="synonym">Curculio oryzae</name>
    <dbReference type="NCBI Taxonomy" id="7048"/>
    <lineage>
        <taxon>Eukaryota</taxon>
        <taxon>Metazoa</taxon>
        <taxon>Ecdysozoa</taxon>
        <taxon>Arthropoda</taxon>
        <taxon>Hexapoda</taxon>
        <taxon>Insecta</taxon>
        <taxon>Pterygota</taxon>
        <taxon>Neoptera</taxon>
        <taxon>Endopterygota</taxon>
        <taxon>Coleoptera</taxon>
        <taxon>Polyphaga</taxon>
        <taxon>Cucujiformia</taxon>
        <taxon>Curculionidae</taxon>
        <taxon>Dryophthorinae</taxon>
        <taxon>Sitophilus</taxon>
    </lineage>
</organism>
<dbReference type="OrthoDB" id="1903104at2759"/>
<feature type="compositionally biased region" description="Basic residues" evidence="1">
    <location>
        <begin position="1984"/>
        <end position="1994"/>
    </location>
</feature>
<sequence length="2762" mass="304052">MESDKSADNEKELTSTSSSDMSQLLSTNKEEKSDSSDTLPTSSTDASTSFKSTNLVSDDPISSTSSEMDSNKAKKASSELQKPNFDAEEDLLDISISNQPAEKIEENVDDLVNDLETLLGESSESYNLSFRGAKAIELEKISDEEARKSPTKCLLEDEVSSNTTSSIGNKLNSELDILTLDCATNIETHNLKDSDEGSSENIGIEEIISDTVSPSMEGVTNDLKVISDPNIADLKSDSTESKTEKSSECYDADDVVTPQVNDNSVKLEEQITDQTADLKSIAQNVVEVVHESAENKIDMKCVSNDVDSKPAEIIPPTEGVSSEKVLCLTDIVEKESIENENEKVTIFSDDKNSEISEVIDADTKEEVVKTDNDEAVDVNISKVSDDIELTKVSHVENDLENNENSATNVKNDEASEKINTYDETPASDIENIEKTTEVKDNFVDNDEDGSHDRKIEQGDNNVSVTEGGSPKLVQDEGNSNEADDKSNDQYTFNIDEENSEEEDSGTKKKTSDSKSESLQDEKEIKEDLLDADVIPDKLENEASKEKSLQDTTEILSGNVASPNVDTPSEELDIEPSNAKLSDTNVNMSENLAPDNSELKEMETDEVENYKESDTSDALKPSEDKTNLSTDTIQIEMEKQVENVDYSKSVELCETEKHDNLFIEGKPAQLEQVGKSVELSEAQGLENSAMKCEETIVATESAHQEPEENPQSDMTSKTADPPQSLSSQSEADDNAIENEKDAEADTLEASKVADPSNSISSQSETDLKTIENEKVAETDTLEASKVVDPSNSISSQSETDLKTIENEKVAETDTLEASKVVDSSNSISSQSETDPNTIENEKVAEADTLDKEIEIKINEEESEAINSESVELEPKDNYVKEQKLVKQDRISKVSEEVIKNEDLVDAKDDMPIIQENLEVESESTQTMELEKESVLENTVKNQEDINVDIKSVTASLKNPLEAKSSKVAVVEAQNLESEIIDKSESETGVSAHPELLSQKPVPMEQTQDDNDTENVEKAEVDIKIPDLSETENKASETKTELSVESELLPQKPVPDEEEKHEDTENVKTKEVNIQSQNEVEALPKKLAPTTSIFDEKKTISEINIRRKTVEQDLEKVVCLSEESSDSDASSDVTRQLKKKNEELAEITNIDNADDSKSGEQVTTSATAEQEDDVIHDVPLTEESLPNEEEIDLIQIAKEVEQLQNNEETEPISEVRSEESMTSIDDLLPQQSLTKIEDTSILPVNKLQASQAKQGQEDITLSDKELREIEAIRAAVASITDSSQDTYDSYIVESSATPIDNIAEISMELPELSCGITEIDSGNSQNASEPIIMEETAALTISSISEISNSEKTQEVGLLKKSSDSNEVSVEIKPEIQTEKPSSQEVQQMPNSSGDVSVDVTASVSKIDSVEQKDESLSKEDDISAKDAKNKENVSEEISESSKVTVEENEVVESDTSLNDKSKNKGRKVTKVNEPLSINVDEGEREKVYSPKITIKPLKVPDDEVSTTSDAEINKGSLKMTITKQSDKMHSILKVFNPEDNSELETNHEEPIPKLIIKPKAQTDQQHSPKITRSAKVYSPTSTQRCASPRITIKPVVKPAESKSEALSPLKITFKPVVKPEDVSKRQSPKSLKEPDLKNHNPKITIKPIQKPSEQEKDDVAPSTPKVTIKPVKRHIEETDLDEERSSPKITIKPLVRPTEDVEQSGPTTPRLIIKPIKKQEDEADQGRSSPKISIKPIVKHPESEIDDEEVKERIVLKINKGNLPTPVKDKKREHPDEEKTGKIKLKFLTSGGHTHIVQDGEESNKRQKKDVVYAASLTGTKNVEESSNKRLSEERQPEKNKRLRSSITPEKDVREQKLNSPIVINDDSSRSQNSSDSIGIQNTSAATPDISKISELASRTTHIEASPVLTVGVATPTSMPKKRGRPRKVPLEIRPELTDSLGTQSSPDTSTGPSPSSTPEGVTTSGGRPKRSCRGQGVIATLGIKPRKPRGRGRGSKVNMGDRMPVVEPVTPVVEPVTPVAEPETSVSPTPIESTPVKPEKEQKVSKARLKLMQSGDEEAKKQEAEQRNLKQGAAIPEKSVKVQEKLGKEVLKVILEARLPEQKYLPKNPSDSVAKQKPAKSSEITEKKLGEHLKGITITKVPSNAKSTKTSTQFHASDFTDTVIILSDDDDTNPEVKQIENSDGGKTSEEPKVEEKLVESESGVDMTEGRDLEEATGDDDAAVASDDSEEERKKALMKQRKLEAIRKCREKRLEKLAKAAEMKKKRQEQAKQQREARIAAEEAEKTSSDKSKTNKRYGRYGTPKPQISLVDEPVKEAGGTVKSPRGLFDSVTEDVKISQPIVITDEEDSNLTSNQSLKQIETSNLSLPSTSNQSAVSPQKFVPEPMAVDSEEGSLVVQAKFEHSIASDDVVMIDEETRMSADLVGSRAQTPAKQTAAQPETIVEDSQSSLGAESVGGGKSKSSKAPRLEVFQEPDTNVLTVDQLAEYMWNGQGPFMLQEQVAQFLGIKSFKRKYPNVARRPVDMQERDYLKENALATETLCDLGLTAVNASDILDIMYSDFQEKYEEYCKAQREKQARELAIKQKALSSQQALKQGTEKMDIIEQAIQSAAQWNKQFNKERNEQRKASMDLQNLTVHYPKSKTRVQPKDKTGNYPVALVPGQFTDYYNNFTPTELNNLPLNTMCYDEIKVPMLDDSSEESDSGSDSDSDSSSSGSSSSSECDDADCAECKMRSEVQANGTTDIKPIIPEENKSQAIQASATA</sequence>
<dbReference type="InParanoid" id="A0A6J2XHM4"/>
<gene>
    <name evidence="3" type="primary">LOC115878406</name>
</gene>
<feature type="compositionally biased region" description="Acidic residues" evidence="1">
    <location>
        <begin position="2695"/>
        <end position="2708"/>
    </location>
</feature>
<feature type="compositionally biased region" description="Basic and acidic residues" evidence="1">
    <location>
        <begin position="410"/>
        <end position="420"/>
    </location>
</feature>
<feature type="region of interest" description="Disordered" evidence="1">
    <location>
        <begin position="1200"/>
        <end position="1222"/>
    </location>
</feature>
<feature type="compositionally biased region" description="Basic and acidic residues" evidence="1">
    <location>
        <begin position="2186"/>
        <end position="2199"/>
    </location>
</feature>
<protein>
    <submittedName>
        <fullName evidence="3">Uncharacterized protein LOC115878406 isoform X1</fullName>
    </submittedName>
</protein>
<feature type="compositionally biased region" description="Basic and acidic residues" evidence="1">
    <location>
        <begin position="1616"/>
        <end position="1637"/>
    </location>
</feature>
<feature type="region of interest" description="Disordered" evidence="1">
    <location>
        <begin position="976"/>
        <end position="1082"/>
    </location>
</feature>
<dbReference type="KEGG" id="soy:115878406"/>
<feature type="compositionally biased region" description="Basic and acidic residues" evidence="1">
    <location>
        <begin position="1059"/>
        <end position="1069"/>
    </location>
</feature>